<dbReference type="EMBL" id="DACSEO010000075">
    <property type="protein sequence ID" value="HAT1683835.1"/>
    <property type="molecule type" value="Genomic_DNA"/>
</dbReference>
<protein>
    <recommendedName>
        <fullName evidence="3">Phage tail protein</fullName>
    </recommendedName>
</protein>
<name>A0AAN5LBC6_KLEOX</name>
<dbReference type="InterPro" id="IPR009678">
    <property type="entry name" value="Phage_tail_completion_R"/>
</dbReference>
<sequence length="159" mass="18035">MNQLESLTDFLTAALGERVMDTCEIDTGTSQHVTCPKALGLGYLRVAATTFDAEFTWYDWPYRQFSSALLPALMDAWLQDNDGLRDDLALAGPSYDKDPGDDNDTMIVTLRIGLYEEIILREDDNGPVIRLGQRYSLAEPEIWTARDAEYVIRERRHGQ</sequence>
<reference evidence="1" key="1">
    <citation type="journal article" date="2018" name="Genome Biol.">
        <title>SKESA: strategic k-mer extension for scrupulous assemblies.</title>
        <authorList>
            <person name="Souvorov A."/>
            <person name="Agarwala R."/>
            <person name="Lipman D.J."/>
        </authorList>
    </citation>
    <scope>NUCLEOTIDE SEQUENCE</scope>
    <source>
        <strain evidence="1">R404</strain>
    </source>
</reference>
<proteinExistence type="predicted"/>
<dbReference type="Proteomes" id="UP000856143">
    <property type="component" value="Unassembled WGS sequence"/>
</dbReference>
<dbReference type="AlphaFoldDB" id="A0AAN5LBC6"/>
<organism evidence="1 2">
    <name type="scientific">Klebsiella oxytoca</name>
    <dbReference type="NCBI Taxonomy" id="571"/>
    <lineage>
        <taxon>Bacteria</taxon>
        <taxon>Pseudomonadati</taxon>
        <taxon>Pseudomonadota</taxon>
        <taxon>Gammaproteobacteria</taxon>
        <taxon>Enterobacterales</taxon>
        <taxon>Enterobacteriaceae</taxon>
        <taxon>Klebsiella/Raoultella group</taxon>
        <taxon>Klebsiella</taxon>
    </lineage>
</organism>
<gene>
    <name evidence="1" type="ORF">I8Y21_004592</name>
</gene>
<dbReference type="Pfam" id="PF06891">
    <property type="entry name" value="P2_Phage_GpR"/>
    <property type="match status" value="1"/>
</dbReference>
<evidence type="ECO:0008006" key="3">
    <source>
        <dbReference type="Google" id="ProtNLM"/>
    </source>
</evidence>
<reference evidence="1" key="2">
    <citation type="submission" date="2020-11" db="EMBL/GenBank/DDBJ databases">
        <authorList>
            <consortium name="NCBI Pathogen Detection Project"/>
        </authorList>
    </citation>
    <scope>NUCLEOTIDE SEQUENCE</scope>
    <source>
        <strain evidence="1">R404</strain>
    </source>
</reference>
<evidence type="ECO:0000313" key="2">
    <source>
        <dbReference type="Proteomes" id="UP000856143"/>
    </source>
</evidence>
<comment type="caution">
    <text evidence="1">The sequence shown here is derived from an EMBL/GenBank/DDBJ whole genome shotgun (WGS) entry which is preliminary data.</text>
</comment>
<accession>A0AAN5LBC6</accession>
<evidence type="ECO:0000313" key="1">
    <source>
        <dbReference type="EMBL" id="HAT1683835.1"/>
    </source>
</evidence>